<dbReference type="Proteomes" id="UP000565205">
    <property type="component" value="Unassembled WGS sequence"/>
</dbReference>
<organism evidence="1 2">
    <name type="scientific">Endobacter medicaginis</name>
    <dbReference type="NCBI Taxonomy" id="1181271"/>
    <lineage>
        <taxon>Bacteria</taxon>
        <taxon>Pseudomonadati</taxon>
        <taxon>Pseudomonadota</taxon>
        <taxon>Alphaproteobacteria</taxon>
        <taxon>Acetobacterales</taxon>
        <taxon>Acetobacteraceae</taxon>
        <taxon>Endobacter</taxon>
    </lineage>
</organism>
<keyword evidence="1" id="KW-0503">Monooxygenase</keyword>
<dbReference type="InterPro" id="IPR013785">
    <property type="entry name" value="Aldolase_TIM"/>
</dbReference>
<reference evidence="1 2" key="1">
    <citation type="submission" date="2020-06" db="EMBL/GenBank/DDBJ databases">
        <title>Description of novel acetic acid bacteria.</title>
        <authorList>
            <person name="Sombolestani A."/>
        </authorList>
    </citation>
    <scope>NUCLEOTIDE SEQUENCE [LARGE SCALE GENOMIC DNA]</scope>
    <source>
        <strain evidence="1 2">LMG 26838</strain>
    </source>
</reference>
<dbReference type="GO" id="GO:0004497">
    <property type="term" value="F:monooxygenase activity"/>
    <property type="evidence" value="ECO:0007669"/>
    <property type="project" value="UniProtKB-KW"/>
</dbReference>
<protein>
    <submittedName>
        <fullName evidence="1">Nitronate monooxygenase</fullName>
    </submittedName>
</protein>
<evidence type="ECO:0000313" key="2">
    <source>
        <dbReference type="Proteomes" id="UP000565205"/>
    </source>
</evidence>
<feature type="non-terminal residue" evidence="1">
    <location>
        <position position="41"/>
    </location>
</feature>
<name>A0A850NWI0_9PROT</name>
<dbReference type="Gene3D" id="3.20.20.70">
    <property type="entry name" value="Aldolase class I"/>
    <property type="match status" value="1"/>
</dbReference>
<evidence type="ECO:0000313" key="1">
    <source>
        <dbReference type="EMBL" id="NVN32096.1"/>
    </source>
</evidence>
<proteinExistence type="predicted"/>
<sequence>MVSPVARAEAFCARFGLRLPVLLAPMSGVPSIPLASAVAAA</sequence>
<comment type="caution">
    <text evidence="1">The sequence shown here is derived from an EMBL/GenBank/DDBJ whole genome shotgun (WGS) entry which is preliminary data.</text>
</comment>
<accession>A0A850NWI0</accession>
<keyword evidence="1" id="KW-0560">Oxidoreductase</keyword>
<dbReference type="AlphaFoldDB" id="A0A850NWI0"/>
<dbReference type="EMBL" id="JABXXQ010000640">
    <property type="protein sequence ID" value="NVN32096.1"/>
    <property type="molecule type" value="Genomic_DNA"/>
</dbReference>
<gene>
    <name evidence="1" type="ORF">HUK83_17365</name>
</gene>